<evidence type="ECO:0000313" key="6">
    <source>
        <dbReference type="Proteomes" id="UP000249066"/>
    </source>
</evidence>
<dbReference type="PRINTS" id="PR00260">
    <property type="entry name" value="CHEMTRNSDUCR"/>
</dbReference>
<dbReference type="Pfam" id="PF00015">
    <property type="entry name" value="MCPsignal"/>
    <property type="match status" value="1"/>
</dbReference>
<dbReference type="SMART" id="SM00283">
    <property type="entry name" value="MA"/>
    <property type="match status" value="1"/>
</dbReference>
<dbReference type="Gene3D" id="1.10.490.10">
    <property type="entry name" value="Globins"/>
    <property type="match status" value="1"/>
</dbReference>
<name>A0A2W5C3K0_9SPHN</name>
<protein>
    <submittedName>
        <fullName evidence="5">Chemotaxis protein</fullName>
    </submittedName>
</protein>
<evidence type="ECO:0000256" key="3">
    <source>
        <dbReference type="PROSITE-ProRule" id="PRU00284"/>
    </source>
</evidence>
<dbReference type="InterPro" id="IPR004089">
    <property type="entry name" value="MCPsignal_dom"/>
</dbReference>
<accession>A0A2W5C3K0</accession>
<dbReference type="GO" id="GO:0016020">
    <property type="term" value="C:membrane"/>
    <property type="evidence" value="ECO:0007669"/>
    <property type="project" value="InterPro"/>
</dbReference>
<dbReference type="GO" id="GO:0020037">
    <property type="term" value="F:heme binding"/>
    <property type="evidence" value="ECO:0007669"/>
    <property type="project" value="InterPro"/>
</dbReference>
<dbReference type="GO" id="GO:0019825">
    <property type="term" value="F:oxygen binding"/>
    <property type="evidence" value="ECO:0007669"/>
    <property type="project" value="InterPro"/>
</dbReference>
<dbReference type="AlphaFoldDB" id="A0A2W5C3K0"/>
<dbReference type="PANTHER" id="PTHR32089:SF112">
    <property type="entry name" value="LYSOZYME-LIKE PROTEIN-RELATED"/>
    <property type="match status" value="1"/>
</dbReference>
<dbReference type="EMBL" id="QFNN01000084">
    <property type="protein sequence ID" value="PZO88678.1"/>
    <property type="molecule type" value="Genomic_DNA"/>
</dbReference>
<feature type="domain" description="Methyl-accepting transducer" evidence="4">
    <location>
        <begin position="200"/>
        <end position="422"/>
    </location>
</feature>
<dbReference type="GO" id="GO:0004888">
    <property type="term" value="F:transmembrane signaling receptor activity"/>
    <property type="evidence" value="ECO:0007669"/>
    <property type="project" value="InterPro"/>
</dbReference>
<sequence length="454" mass="48358">MAGVKVFGGVEAESFRSRISLADRLADFDRDGRFVDDCREVAALIEGREVEIATEFWAYFNASPRMPVKTEGADLERAIASSADYIRLGFSDPTSQKWADLALDYARLTQAAGIPQASLLAALSHAHKTTYRLIFETSAGDPDRHARLMDAIMRLALIEADLMSSYIAEYQAFLARSERVEHADLFKDRIAGEVSSAFSLGEKLRGQANEASEAARGMQGKAAEVAAAAEQSAIAMREAAHTAAGLIRAIEEARSEVEVAADVATRAATQATTAVSMSEALSGHAQSIESILGLIRDIAGQTNLLALNATIEAARAGDAGRGFAVVAQEVKTLANQTARATDDIAVRIATIQAATRTTVDANGSIRDTVGEVQQSADRIRAAMETQARTVTMITAAVDETALAADSMSTTIAAIRSDTESVASEIDELEAGFRKVDSQLSHLKLAADDYVRLVA</sequence>
<dbReference type="InterPro" id="IPR004090">
    <property type="entry name" value="Chemotax_Me-accpt_rcpt"/>
</dbReference>
<keyword evidence="1 3" id="KW-0807">Transducer</keyword>
<reference evidence="5 6" key="1">
    <citation type="submission" date="2017-08" db="EMBL/GenBank/DDBJ databases">
        <title>Infants hospitalized years apart are colonized by the same room-sourced microbial strains.</title>
        <authorList>
            <person name="Brooks B."/>
            <person name="Olm M.R."/>
            <person name="Firek B.A."/>
            <person name="Baker R."/>
            <person name="Thomas B.C."/>
            <person name="Morowitz M.J."/>
            <person name="Banfield J.F."/>
        </authorList>
    </citation>
    <scope>NUCLEOTIDE SEQUENCE [LARGE SCALE GENOMIC DNA]</scope>
    <source>
        <strain evidence="5">S2_018_000_R2_101</strain>
    </source>
</reference>
<proteinExistence type="inferred from homology"/>
<dbReference type="PANTHER" id="PTHR32089">
    <property type="entry name" value="METHYL-ACCEPTING CHEMOTAXIS PROTEIN MCPB"/>
    <property type="match status" value="1"/>
</dbReference>
<dbReference type="InterPro" id="IPR044398">
    <property type="entry name" value="Globin-sensor_dom"/>
</dbReference>
<dbReference type="Proteomes" id="UP000249066">
    <property type="component" value="Unassembled WGS sequence"/>
</dbReference>
<evidence type="ECO:0000259" key="4">
    <source>
        <dbReference type="PROSITE" id="PS50111"/>
    </source>
</evidence>
<organism evidence="5 6">
    <name type="scientific">Sphingomonas sanxanigenens</name>
    <dbReference type="NCBI Taxonomy" id="397260"/>
    <lineage>
        <taxon>Bacteria</taxon>
        <taxon>Pseudomonadati</taxon>
        <taxon>Pseudomonadota</taxon>
        <taxon>Alphaproteobacteria</taxon>
        <taxon>Sphingomonadales</taxon>
        <taxon>Sphingomonadaceae</taxon>
        <taxon>Sphingomonas</taxon>
    </lineage>
</organism>
<evidence type="ECO:0000256" key="1">
    <source>
        <dbReference type="ARBA" id="ARBA00023224"/>
    </source>
</evidence>
<dbReference type="GO" id="GO:0007165">
    <property type="term" value="P:signal transduction"/>
    <property type="evidence" value="ECO:0007669"/>
    <property type="project" value="UniProtKB-KW"/>
</dbReference>
<dbReference type="PROSITE" id="PS50111">
    <property type="entry name" value="CHEMOTAXIS_TRANSDUC_2"/>
    <property type="match status" value="1"/>
</dbReference>
<dbReference type="SUPFAM" id="SSF58104">
    <property type="entry name" value="Methyl-accepting chemotaxis protein (MCP) signaling domain"/>
    <property type="match status" value="1"/>
</dbReference>
<comment type="similarity">
    <text evidence="2">Belongs to the methyl-accepting chemotaxis (MCP) protein family.</text>
</comment>
<evidence type="ECO:0000256" key="2">
    <source>
        <dbReference type="ARBA" id="ARBA00029447"/>
    </source>
</evidence>
<dbReference type="Pfam" id="PF11563">
    <property type="entry name" value="Protoglobin"/>
    <property type="match status" value="1"/>
</dbReference>
<gene>
    <name evidence="5" type="ORF">DI623_12170</name>
</gene>
<dbReference type="Gene3D" id="1.10.287.950">
    <property type="entry name" value="Methyl-accepting chemotaxis protein"/>
    <property type="match status" value="1"/>
</dbReference>
<dbReference type="GO" id="GO:0006935">
    <property type="term" value="P:chemotaxis"/>
    <property type="evidence" value="ECO:0007669"/>
    <property type="project" value="InterPro"/>
</dbReference>
<evidence type="ECO:0000313" key="5">
    <source>
        <dbReference type="EMBL" id="PZO88678.1"/>
    </source>
</evidence>
<comment type="caution">
    <text evidence="5">The sequence shown here is derived from an EMBL/GenBank/DDBJ whole genome shotgun (WGS) entry which is preliminary data.</text>
</comment>
<dbReference type="InterPro" id="IPR012292">
    <property type="entry name" value="Globin/Proto"/>
</dbReference>